<name>A0A8R2JUF6_ACYPI</name>
<feature type="region of interest" description="Disordered" evidence="6">
    <location>
        <begin position="186"/>
        <end position="223"/>
    </location>
</feature>
<sequence>MERPAEPLLRCFAANDALHRPPSPPPRKIPESALFALRGILVSSLQTSGGNGHLVDAAAAPVPRARHAPGLTSSSSPPPPPRRRPRLHVTFDPPTARATAAGVTTVNSDNRPSTAPTPPQHSSRAGGLHWFAHGAESFDFYDETDETGKENAIKDREERLRLVREKHDEERQRKLDELKQQALAVQRYREQKEEERRRRLDEMRSRDSERRQQVEERKRQLFEAEREKRDAILKKNLEREARIVSKRRNERSSIVFAFGSSTPRMLEPSETGGSYWASRRATSTSNVMMLSSTTPMGPLTRRSSERELNECSGKKRAASAGGLSNRSTDGMKSGEMTPNRPQSSMSQSSTGPLPTQPRSRPVATPRKPRPISIAVTGVTSDPPAKSPATGERPPLPKVNVTKKSITPKVETKKFPNDNTKQQSSTAVKDKNKNAKNSTETSDNVESSDQQHTTAVISKDEDSHRENSIQGSVNDLAECDMTASMLATKQKISTEEEAKAALAERRKLAREQAERDAELERQRLEAERLAEEERLRCEEEEQRRQEEEQLRMLEEARKSEELRLQLAIEETKKREEEDKKRKEEEHKLKLEKEEADRKAKEEAEKLRQEMEIKLKKEEEDRQLRRKRVEAIMLRTRNQGKGNPSTKEETESAEQQAGENKTEKPSSDPMTTSQGPVSETEAMLTAERVHSSSSTTSSASSSPTSPPGDTQSNGLLPVETSGSKQNGRADNSAVHQSNGCLPTANGGSAFSSEVQLNNVTNNLLDLSLEPIPSDALSTQQIIDIGMSKCIQGNTADFPAYQETNRSEQQIVNDLLS</sequence>
<feature type="region of interest" description="Disordered" evidence="6">
    <location>
        <begin position="261"/>
        <end position="547"/>
    </location>
</feature>
<feature type="compositionally biased region" description="Polar residues" evidence="6">
    <location>
        <begin position="416"/>
        <end position="426"/>
    </location>
</feature>
<feature type="compositionally biased region" description="Polar residues" evidence="6">
    <location>
        <begin position="280"/>
        <end position="295"/>
    </location>
</feature>
<reference evidence="8" key="1">
    <citation type="submission" date="2010-06" db="EMBL/GenBank/DDBJ databases">
        <authorList>
            <person name="Jiang H."/>
            <person name="Abraham K."/>
            <person name="Ali S."/>
            <person name="Alsbrooks S.L."/>
            <person name="Anim B.N."/>
            <person name="Anosike U.S."/>
            <person name="Attaway T."/>
            <person name="Bandaranaike D.P."/>
            <person name="Battles P.K."/>
            <person name="Bell S.N."/>
            <person name="Bell A.V."/>
            <person name="Beltran B."/>
            <person name="Bickham C."/>
            <person name="Bustamante Y."/>
            <person name="Caleb T."/>
            <person name="Canada A."/>
            <person name="Cardenas V."/>
            <person name="Carter K."/>
            <person name="Chacko J."/>
            <person name="Chandrabose M.N."/>
            <person name="Chavez D."/>
            <person name="Chavez A."/>
            <person name="Chen L."/>
            <person name="Chu H.-S."/>
            <person name="Claassen K.J."/>
            <person name="Cockrell R."/>
            <person name="Collins M."/>
            <person name="Cooper J.A."/>
            <person name="Cree A."/>
            <person name="Curry S.M."/>
            <person name="Da Y."/>
            <person name="Dao M.D."/>
            <person name="Das B."/>
            <person name="Davila M.-L."/>
            <person name="Davy-Carroll L."/>
            <person name="Denson S."/>
            <person name="Dinh H."/>
            <person name="Ebong V.E."/>
            <person name="Edwards J.R."/>
            <person name="Egan A."/>
            <person name="El-Daye J."/>
            <person name="Escobedo L."/>
            <person name="Fernandez S."/>
            <person name="Fernando P.R."/>
            <person name="Flagg N."/>
            <person name="Forbes L.D."/>
            <person name="Fowler R.G."/>
            <person name="Fu Q."/>
            <person name="Gabisi R.A."/>
            <person name="Ganer J."/>
            <person name="Garbino Pronczuk A."/>
            <person name="Garcia R.M."/>
            <person name="Garner T."/>
            <person name="Garrett T.E."/>
            <person name="Gonzalez D.A."/>
            <person name="Hamid H."/>
            <person name="Hawkins E.S."/>
            <person name="Hirani K."/>
            <person name="Hogues M.E."/>
            <person name="Hollins B."/>
            <person name="Hsiao C.-H."/>
            <person name="Jabil R."/>
            <person name="James M.L."/>
            <person name="Jhangiani S.N."/>
            <person name="Johnson B."/>
            <person name="Johnson Q."/>
            <person name="Joshi V."/>
            <person name="Kalu J.B."/>
            <person name="Kam C."/>
            <person name="Kashfia A."/>
            <person name="Keebler J."/>
            <person name="Kisamo H."/>
            <person name="Kovar C.L."/>
            <person name="Lago L.A."/>
            <person name="Lai C.-Y."/>
            <person name="Laidlaw J."/>
            <person name="Lara F."/>
            <person name="Le T.-K."/>
            <person name="Lee S.L."/>
            <person name="Legall F.H."/>
            <person name="Lemon S.J."/>
            <person name="Lewis L.R."/>
            <person name="Li B."/>
            <person name="Liu Y."/>
            <person name="Liu Y.-S."/>
            <person name="Lopez J."/>
            <person name="Lozado R.J."/>
            <person name="Lu J."/>
            <person name="Madu R.C."/>
            <person name="Maheshwari M."/>
            <person name="Maheshwari R."/>
            <person name="Malloy K."/>
            <person name="Martinez E."/>
            <person name="Mathew T."/>
            <person name="Mercado I.C."/>
            <person name="Mercado C."/>
            <person name="Meyer B."/>
            <person name="Montgomery K."/>
            <person name="Morgan M.B."/>
            <person name="Munidasa M."/>
            <person name="Nazareth L.V."/>
            <person name="Nelson J."/>
            <person name="Ng B.M."/>
            <person name="Nguyen N.B."/>
            <person name="Nguyen P.Q."/>
            <person name="Nguyen T."/>
            <person name="Obregon M."/>
            <person name="Okwuonu G.O."/>
            <person name="Onwere C.G."/>
            <person name="Orozco G."/>
            <person name="Parra A."/>
            <person name="Patel S."/>
            <person name="Patil S."/>
            <person name="Perez A."/>
            <person name="Perez Y."/>
            <person name="Pham C."/>
            <person name="Primus E.L."/>
            <person name="Pu L.-L."/>
            <person name="Puazo M."/>
            <person name="Qin X."/>
            <person name="Quiroz J.B."/>
            <person name="Reese J."/>
            <person name="Richards S."/>
            <person name="Rives C.M."/>
            <person name="Robberts R."/>
            <person name="Ruiz S.J."/>
            <person name="Ruiz M.J."/>
            <person name="Santibanez J."/>
            <person name="Schneider B.W."/>
            <person name="Sisson I."/>
            <person name="Smith M."/>
            <person name="Sodergren E."/>
            <person name="Song X.-Z."/>
            <person name="Song B.B."/>
            <person name="Summersgill H."/>
            <person name="Thelus R."/>
            <person name="Thornton R.D."/>
            <person name="Trejos Z.Y."/>
            <person name="Usmani K."/>
            <person name="Vattathil S."/>
            <person name="Villasana D."/>
            <person name="Walker D.L."/>
            <person name="Wang S."/>
            <person name="Wang K."/>
            <person name="White C.S."/>
            <person name="Williams A.C."/>
            <person name="Williamson J."/>
            <person name="Wilson K."/>
            <person name="Woghiren I.O."/>
            <person name="Woodworth J.R."/>
            <person name="Worley K.C."/>
            <person name="Wright R.A."/>
            <person name="Wu W."/>
            <person name="Young L."/>
            <person name="Zhang L."/>
            <person name="Zhang J."/>
            <person name="Zhu Y."/>
            <person name="Muzny D.M."/>
            <person name="Weinstock G."/>
            <person name="Gibbs R.A."/>
        </authorList>
    </citation>
    <scope>NUCLEOTIDE SEQUENCE [LARGE SCALE GENOMIC DNA]</scope>
    <source>
        <strain evidence="8">LSR1</strain>
    </source>
</reference>
<dbReference type="PANTHER" id="PTHR15073">
    <property type="entry name" value="MICROTUBULE-ASSOCIATED PROTEIN"/>
    <property type="match status" value="1"/>
</dbReference>
<feature type="compositionally biased region" description="Low complexity" evidence="6">
    <location>
        <begin position="689"/>
        <end position="701"/>
    </location>
</feature>
<dbReference type="InterPro" id="IPR008604">
    <property type="entry name" value="MAP7_fam"/>
</dbReference>
<feature type="region of interest" description="Disordered" evidence="6">
    <location>
        <begin position="567"/>
        <end position="604"/>
    </location>
</feature>
<dbReference type="Proteomes" id="UP000007819">
    <property type="component" value="Chromosome A3"/>
</dbReference>
<feature type="region of interest" description="Disordered" evidence="6">
    <location>
        <begin position="628"/>
        <end position="738"/>
    </location>
</feature>
<dbReference type="GeneID" id="100166736"/>
<proteinExistence type="inferred from homology"/>
<evidence type="ECO:0000256" key="6">
    <source>
        <dbReference type="SAM" id="MobiDB-lite"/>
    </source>
</evidence>
<evidence type="ECO:0000313" key="8">
    <source>
        <dbReference type="Proteomes" id="UP000007819"/>
    </source>
</evidence>
<keyword evidence="4" id="KW-0175">Coiled coil</keyword>
<feature type="region of interest" description="Disordered" evidence="6">
    <location>
        <begin position="46"/>
        <end position="129"/>
    </location>
</feature>
<keyword evidence="8" id="KW-1185">Reference proteome</keyword>
<evidence type="ECO:0000313" key="7">
    <source>
        <dbReference type="EnsemblMetazoa" id="XP_029347652.1"/>
    </source>
</evidence>
<dbReference type="Pfam" id="PF05672">
    <property type="entry name" value="MAP7"/>
    <property type="match status" value="1"/>
</dbReference>
<dbReference type="PANTHER" id="PTHR15073:SF1">
    <property type="entry name" value="RETICULOCYTE-BINDING PROTEIN HOMOLOG 2A"/>
    <property type="match status" value="1"/>
</dbReference>
<dbReference type="AlphaFoldDB" id="A0A8R2JUF6"/>
<dbReference type="GO" id="GO:0015630">
    <property type="term" value="C:microtubule cytoskeleton"/>
    <property type="evidence" value="ECO:0007669"/>
    <property type="project" value="InterPro"/>
</dbReference>
<evidence type="ECO:0000256" key="1">
    <source>
        <dbReference type="ARBA" id="ARBA00004245"/>
    </source>
</evidence>
<feature type="compositionally biased region" description="Polar residues" evidence="6">
    <location>
        <begin position="706"/>
        <end position="738"/>
    </location>
</feature>
<dbReference type="OrthoDB" id="6433611at2759"/>
<feature type="compositionally biased region" description="Basic and acidic residues" evidence="6">
    <location>
        <begin position="457"/>
        <end position="466"/>
    </location>
</feature>
<evidence type="ECO:0000256" key="4">
    <source>
        <dbReference type="ARBA" id="ARBA00023054"/>
    </source>
</evidence>
<dbReference type="RefSeq" id="XP_029347652.1">
    <property type="nucleotide sequence ID" value="XM_029491792.1"/>
</dbReference>
<evidence type="ECO:0008006" key="9">
    <source>
        <dbReference type="Google" id="ProtNLM"/>
    </source>
</evidence>
<feature type="compositionally biased region" description="Basic and acidic residues" evidence="6">
    <location>
        <begin position="187"/>
        <end position="223"/>
    </location>
</feature>
<feature type="compositionally biased region" description="Polar residues" evidence="6">
    <location>
        <begin position="634"/>
        <end position="643"/>
    </location>
</feature>
<feature type="compositionally biased region" description="Polar residues" evidence="6">
    <location>
        <begin position="339"/>
        <end position="358"/>
    </location>
</feature>
<feature type="compositionally biased region" description="Low complexity" evidence="6">
    <location>
        <begin position="95"/>
        <end position="106"/>
    </location>
</feature>
<organism evidence="7 8">
    <name type="scientific">Acyrthosiphon pisum</name>
    <name type="common">Pea aphid</name>
    <dbReference type="NCBI Taxonomy" id="7029"/>
    <lineage>
        <taxon>Eukaryota</taxon>
        <taxon>Metazoa</taxon>
        <taxon>Ecdysozoa</taxon>
        <taxon>Arthropoda</taxon>
        <taxon>Hexapoda</taxon>
        <taxon>Insecta</taxon>
        <taxon>Pterygota</taxon>
        <taxon>Neoptera</taxon>
        <taxon>Paraneoptera</taxon>
        <taxon>Hemiptera</taxon>
        <taxon>Sternorrhyncha</taxon>
        <taxon>Aphidomorpha</taxon>
        <taxon>Aphidoidea</taxon>
        <taxon>Aphididae</taxon>
        <taxon>Macrosiphini</taxon>
        <taxon>Acyrthosiphon</taxon>
    </lineage>
</organism>
<dbReference type="GO" id="GO:0000226">
    <property type="term" value="P:microtubule cytoskeleton organization"/>
    <property type="evidence" value="ECO:0007669"/>
    <property type="project" value="InterPro"/>
</dbReference>
<feature type="compositionally biased region" description="Polar residues" evidence="6">
    <location>
        <begin position="434"/>
        <end position="455"/>
    </location>
</feature>
<feature type="compositionally biased region" description="Polar residues" evidence="6">
    <location>
        <begin position="666"/>
        <end position="675"/>
    </location>
</feature>
<keyword evidence="3" id="KW-0963">Cytoplasm</keyword>
<keyword evidence="5" id="KW-0206">Cytoskeleton</keyword>
<dbReference type="EnsemblMetazoa" id="XM_029491792.1">
    <property type="protein sequence ID" value="XP_029347652.1"/>
    <property type="gene ID" value="LOC100166736"/>
</dbReference>
<evidence type="ECO:0000256" key="2">
    <source>
        <dbReference type="ARBA" id="ARBA00007525"/>
    </source>
</evidence>
<reference evidence="7" key="2">
    <citation type="submission" date="2022-06" db="UniProtKB">
        <authorList>
            <consortium name="EnsemblMetazoa"/>
        </authorList>
    </citation>
    <scope>IDENTIFICATION</scope>
</reference>
<evidence type="ECO:0000256" key="3">
    <source>
        <dbReference type="ARBA" id="ARBA00022490"/>
    </source>
</evidence>
<comment type="similarity">
    <text evidence="2">Belongs to the MAP7 family.</text>
</comment>
<comment type="subcellular location">
    <subcellularLocation>
        <location evidence="1">Cytoplasm</location>
        <location evidence="1">Cytoskeleton</location>
    </subcellularLocation>
</comment>
<dbReference type="InterPro" id="IPR051483">
    <property type="entry name" value="MAP7_domain-containing"/>
</dbReference>
<accession>A0A8R2JUF6</accession>
<feature type="compositionally biased region" description="Basic and acidic residues" evidence="6">
    <location>
        <begin position="302"/>
        <end position="313"/>
    </location>
</feature>
<protein>
    <recommendedName>
        <fullName evidence="9">Ensconsin-like</fullName>
    </recommendedName>
</protein>
<feature type="compositionally biased region" description="Basic and acidic residues" evidence="6">
    <location>
        <begin position="491"/>
        <end position="547"/>
    </location>
</feature>
<evidence type="ECO:0000256" key="5">
    <source>
        <dbReference type="ARBA" id="ARBA00023212"/>
    </source>
</evidence>